<protein>
    <recommendedName>
        <fullName evidence="12">Peptidase A1 domain-containing protein</fullName>
    </recommendedName>
</protein>
<keyword evidence="2 9" id="KW-0645">Protease</keyword>
<evidence type="ECO:0000259" key="12">
    <source>
        <dbReference type="PROSITE" id="PS51767"/>
    </source>
</evidence>
<feature type="transmembrane region" description="Helical" evidence="11">
    <location>
        <begin position="571"/>
        <end position="593"/>
    </location>
</feature>
<evidence type="ECO:0000313" key="13">
    <source>
        <dbReference type="EMBL" id="KAJ7372197.1"/>
    </source>
</evidence>
<dbReference type="OrthoDB" id="2747330at2759"/>
<dbReference type="PRINTS" id="PR00792">
    <property type="entry name" value="PEPSIN"/>
</dbReference>
<reference evidence="13" key="1">
    <citation type="submission" date="2023-01" db="EMBL/GenBank/DDBJ databases">
        <title>Genome assembly of the deep-sea coral Lophelia pertusa.</title>
        <authorList>
            <person name="Herrera S."/>
            <person name="Cordes E."/>
        </authorList>
    </citation>
    <scope>NUCLEOTIDE SEQUENCE</scope>
    <source>
        <strain evidence="13">USNM1676648</strain>
        <tissue evidence="13">Polyp</tissue>
    </source>
</reference>
<keyword evidence="11" id="KW-0812">Transmembrane</keyword>
<keyword evidence="4 9" id="KW-0064">Aspartyl protease</keyword>
<dbReference type="SUPFAM" id="SSF50630">
    <property type="entry name" value="Acid proteases"/>
    <property type="match status" value="1"/>
</dbReference>
<evidence type="ECO:0000256" key="1">
    <source>
        <dbReference type="ARBA" id="ARBA00007447"/>
    </source>
</evidence>
<organism evidence="13 14">
    <name type="scientific">Desmophyllum pertusum</name>
    <dbReference type="NCBI Taxonomy" id="174260"/>
    <lineage>
        <taxon>Eukaryota</taxon>
        <taxon>Metazoa</taxon>
        <taxon>Cnidaria</taxon>
        <taxon>Anthozoa</taxon>
        <taxon>Hexacorallia</taxon>
        <taxon>Scleractinia</taxon>
        <taxon>Caryophylliina</taxon>
        <taxon>Caryophylliidae</taxon>
        <taxon>Desmophyllum</taxon>
    </lineage>
</organism>
<evidence type="ECO:0000256" key="11">
    <source>
        <dbReference type="SAM" id="Phobius"/>
    </source>
</evidence>
<sequence>MSTMLSFDLRRKTKHHRERNSTAITPTPTTITDSDEEEMEFTLRSTSYAYVIELDLGTPPQRLEFLIDTGSSNMAIAGPHCQDEMDHKCEIETFYYPEKSSTSVDQHVPIETEYGKGAWSGDIYRDVVAFPGDGPRTTAEFAVISHEKDFFLRNSINEGILGLAYKSLATDDVQPLYDQLVQDNKVPNVFTLGLCNGMGKIWLDTPESLAYRGPIHYTGINQETWYSVTMTGIDVAGNSLGLLPPSFPAAIVDSGTTDILLQPEIYAAVIAQLKQRGPPVDERFWKSYCVDTDPYQWPYITIYLKDMIGGSFGLTVLGKHYVRKQDEFYCLSIGPKRSGAVLGEVVMEGNVVVFDRANQRIGFAPSNMSHPDVGPCGNPIRVNNTVKGRLHKYCRAPDMPQETCFMGCKSCIRYGGVWCPSGHVVCLDQWRQVNEFLKVLQLPRPQASENGGKIDNSGKQKQGARGFCNSPRTLRAPRPFRDEANSWVKKYFQQNLACSTESYGALVFLLADRISSYILYNSRILLHFEVAGGLFTLDDTKVQTFLTGHGSAEFQAHCDSLFRCTNSASVAGIWILVLSGLVFFILCSLFLFVSCRGGMKTKSINDRTNPNNTDESPSHQKDKSLFQQITSPSTTESRFMICGTAIHIQKISLKETDCDQGPVVRRMDNAIPPDKSLSSG</sequence>
<feature type="domain" description="Peptidase A1" evidence="12">
    <location>
        <begin position="50"/>
        <end position="364"/>
    </location>
</feature>
<keyword evidence="8" id="KW-1015">Disulfide bond</keyword>
<dbReference type="FunFam" id="2.40.70.10:FF:000007">
    <property type="entry name" value="Beta-secretase 1"/>
    <property type="match status" value="1"/>
</dbReference>
<evidence type="ECO:0000256" key="7">
    <source>
        <dbReference type="PIRSR" id="PIRSR601461-1"/>
    </source>
</evidence>
<dbReference type="EMBL" id="MU826838">
    <property type="protein sequence ID" value="KAJ7372197.1"/>
    <property type="molecule type" value="Genomic_DNA"/>
</dbReference>
<feature type="active site" evidence="7">
    <location>
        <position position="68"/>
    </location>
</feature>
<evidence type="ECO:0000313" key="14">
    <source>
        <dbReference type="Proteomes" id="UP001163046"/>
    </source>
</evidence>
<dbReference type="PANTHER" id="PTHR47965:SF12">
    <property type="entry name" value="ASPARTIC PROTEINASE 3-RELATED"/>
    <property type="match status" value="1"/>
</dbReference>
<dbReference type="AlphaFoldDB" id="A0A9W9YZ65"/>
<evidence type="ECO:0000256" key="3">
    <source>
        <dbReference type="ARBA" id="ARBA00022729"/>
    </source>
</evidence>
<evidence type="ECO:0000256" key="2">
    <source>
        <dbReference type="ARBA" id="ARBA00022670"/>
    </source>
</evidence>
<feature type="disulfide bond" evidence="8">
    <location>
        <begin position="81"/>
        <end position="89"/>
    </location>
</feature>
<accession>A0A9W9YZ65</accession>
<evidence type="ECO:0000256" key="4">
    <source>
        <dbReference type="ARBA" id="ARBA00022750"/>
    </source>
</evidence>
<dbReference type="GO" id="GO:0006509">
    <property type="term" value="P:membrane protein ectodomain proteolysis"/>
    <property type="evidence" value="ECO:0007669"/>
    <property type="project" value="TreeGrafter"/>
</dbReference>
<feature type="region of interest" description="Disordered" evidence="10">
    <location>
        <begin position="603"/>
        <end position="624"/>
    </location>
</feature>
<dbReference type="PROSITE" id="PS51767">
    <property type="entry name" value="PEPTIDASE_A1"/>
    <property type="match status" value="1"/>
</dbReference>
<evidence type="ECO:0000256" key="10">
    <source>
        <dbReference type="SAM" id="MobiDB-lite"/>
    </source>
</evidence>
<dbReference type="InterPro" id="IPR001461">
    <property type="entry name" value="Aspartic_peptidase_A1"/>
</dbReference>
<dbReference type="Pfam" id="PF00026">
    <property type="entry name" value="Asp"/>
    <property type="match status" value="1"/>
</dbReference>
<dbReference type="GO" id="GO:0050435">
    <property type="term" value="P:amyloid-beta metabolic process"/>
    <property type="evidence" value="ECO:0007669"/>
    <property type="project" value="TreeGrafter"/>
</dbReference>
<dbReference type="GO" id="GO:0004190">
    <property type="term" value="F:aspartic-type endopeptidase activity"/>
    <property type="evidence" value="ECO:0007669"/>
    <property type="project" value="UniProtKB-KW"/>
</dbReference>
<dbReference type="PROSITE" id="PS00141">
    <property type="entry name" value="ASP_PROTEASE"/>
    <property type="match status" value="1"/>
</dbReference>
<feature type="region of interest" description="Disordered" evidence="10">
    <location>
        <begin position="447"/>
        <end position="478"/>
    </location>
</feature>
<comment type="caution">
    <text evidence="13">The sequence shown here is derived from an EMBL/GenBank/DDBJ whole genome shotgun (WGS) entry which is preliminary data.</text>
</comment>
<dbReference type="InterPro" id="IPR033121">
    <property type="entry name" value="PEPTIDASE_A1"/>
</dbReference>
<gene>
    <name evidence="13" type="ORF">OS493_020629</name>
</gene>
<feature type="compositionally biased region" description="Polar residues" evidence="10">
    <location>
        <begin position="606"/>
        <end position="615"/>
    </location>
</feature>
<feature type="region of interest" description="Disordered" evidence="10">
    <location>
        <begin position="1"/>
        <end position="28"/>
    </location>
</feature>
<dbReference type="GO" id="GO:0005768">
    <property type="term" value="C:endosome"/>
    <property type="evidence" value="ECO:0007669"/>
    <property type="project" value="TreeGrafter"/>
</dbReference>
<comment type="similarity">
    <text evidence="1 9">Belongs to the peptidase A1 family.</text>
</comment>
<name>A0A9W9YZ65_9CNID</name>
<dbReference type="PANTHER" id="PTHR47965">
    <property type="entry name" value="ASPARTYL PROTEASE-RELATED"/>
    <property type="match status" value="1"/>
</dbReference>
<keyword evidence="3" id="KW-0732">Signal</keyword>
<feature type="active site" evidence="7">
    <location>
        <position position="253"/>
    </location>
</feature>
<dbReference type="Gene3D" id="2.40.70.10">
    <property type="entry name" value="Acid Proteases"/>
    <property type="match status" value="2"/>
</dbReference>
<dbReference type="Proteomes" id="UP001163046">
    <property type="component" value="Unassembled WGS sequence"/>
</dbReference>
<proteinExistence type="inferred from homology"/>
<keyword evidence="11" id="KW-0472">Membrane</keyword>
<keyword evidence="6" id="KW-0865">Zymogen</keyword>
<keyword evidence="5 9" id="KW-0378">Hydrolase</keyword>
<dbReference type="InterPro" id="IPR001969">
    <property type="entry name" value="Aspartic_peptidase_AS"/>
</dbReference>
<evidence type="ECO:0000256" key="8">
    <source>
        <dbReference type="PIRSR" id="PIRSR601461-2"/>
    </source>
</evidence>
<dbReference type="InterPro" id="IPR021109">
    <property type="entry name" value="Peptidase_aspartic_dom_sf"/>
</dbReference>
<keyword evidence="14" id="KW-1185">Reference proteome</keyword>
<dbReference type="GO" id="GO:0005802">
    <property type="term" value="C:trans-Golgi network"/>
    <property type="evidence" value="ECO:0007669"/>
    <property type="project" value="TreeGrafter"/>
</dbReference>
<evidence type="ECO:0000256" key="6">
    <source>
        <dbReference type="ARBA" id="ARBA00023145"/>
    </source>
</evidence>
<evidence type="ECO:0000256" key="5">
    <source>
        <dbReference type="ARBA" id="ARBA00022801"/>
    </source>
</evidence>
<evidence type="ECO:0000256" key="9">
    <source>
        <dbReference type="RuleBase" id="RU000454"/>
    </source>
</evidence>
<dbReference type="GO" id="GO:0005886">
    <property type="term" value="C:plasma membrane"/>
    <property type="evidence" value="ECO:0007669"/>
    <property type="project" value="TreeGrafter"/>
</dbReference>
<keyword evidence="11" id="KW-1133">Transmembrane helix</keyword>